<dbReference type="SUPFAM" id="SSF46689">
    <property type="entry name" value="Homeodomain-like"/>
    <property type="match status" value="1"/>
</dbReference>
<dbReference type="HOGENOM" id="CLU_069356_15_12_6"/>
<dbReference type="InterPro" id="IPR001647">
    <property type="entry name" value="HTH_TetR"/>
</dbReference>
<dbReference type="STRING" id="717774.Marme_0933"/>
<feature type="DNA-binding region" description="H-T-H motif" evidence="2">
    <location>
        <begin position="34"/>
        <end position="53"/>
    </location>
</feature>
<proteinExistence type="predicted"/>
<dbReference type="PROSITE" id="PS50977">
    <property type="entry name" value="HTH_TETR_2"/>
    <property type="match status" value="1"/>
</dbReference>
<feature type="domain" description="HTH tetR-type" evidence="3">
    <location>
        <begin position="11"/>
        <end position="71"/>
    </location>
</feature>
<evidence type="ECO:0000256" key="2">
    <source>
        <dbReference type="PROSITE-ProRule" id="PRU00335"/>
    </source>
</evidence>
<keyword evidence="5" id="KW-1185">Reference proteome</keyword>
<dbReference type="Gene3D" id="1.10.357.10">
    <property type="entry name" value="Tetracycline Repressor, domain 2"/>
    <property type="match status" value="1"/>
</dbReference>
<dbReference type="GO" id="GO:0003677">
    <property type="term" value="F:DNA binding"/>
    <property type="evidence" value="ECO:0007669"/>
    <property type="project" value="UniProtKB-UniRule"/>
</dbReference>
<dbReference type="AlphaFoldDB" id="F2K3V9"/>
<dbReference type="EMBL" id="CP002583">
    <property type="protein sequence ID" value="ADZ90208.1"/>
    <property type="molecule type" value="Genomic_DNA"/>
</dbReference>
<reference evidence="4 5" key="1">
    <citation type="journal article" date="2012" name="Stand. Genomic Sci.">
        <title>Complete genome sequence of the melanogenic marine bacterium Marinomonas mediterranea type strain (MMB-1(T)).</title>
        <authorList>
            <person name="Lucas-Elio P."/>
            <person name="Goodwin L."/>
            <person name="Woyke T."/>
            <person name="Pitluck S."/>
            <person name="Nolan M."/>
            <person name="Kyrpides N.C."/>
            <person name="Detter J.C."/>
            <person name="Copeland A."/>
            <person name="Teshima H."/>
            <person name="Bruce D."/>
            <person name="Detter C."/>
            <person name="Tapia R."/>
            <person name="Han S."/>
            <person name="Land M.L."/>
            <person name="Ivanova N."/>
            <person name="Mikhailova N."/>
            <person name="Johnston A.W."/>
            <person name="Sanchez-Amat A."/>
        </authorList>
    </citation>
    <scope>NUCLEOTIDE SEQUENCE [LARGE SCALE GENOMIC DNA]</scope>
    <source>
        <strain evidence="5">ATCC 700492 / JCM 21426 / NBRC 103028 / MMB-1</strain>
    </source>
</reference>
<dbReference type="KEGG" id="mme:Marme_0933"/>
<dbReference type="OrthoDB" id="5816932at2"/>
<evidence type="ECO:0000313" key="5">
    <source>
        <dbReference type="Proteomes" id="UP000001062"/>
    </source>
</evidence>
<evidence type="ECO:0000313" key="4">
    <source>
        <dbReference type="EMBL" id="ADZ90208.1"/>
    </source>
</evidence>
<dbReference type="RefSeq" id="WP_013660113.1">
    <property type="nucleotide sequence ID" value="NC_015276.1"/>
</dbReference>
<dbReference type="Proteomes" id="UP000001062">
    <property type="component" value="Chromosome"/>
</dbReference>
<sequence>MKSNKSLVDEPNRRDVIIDALVKNALTKGFHKASMNEVAKTASLSVGQIYRYFAHKDDIICALVERQTQTHLTYLDAFLDQEEWLNTFLETPDKELVDYRIINAEINAEAARNPKIAEICQHSHRVLREQSLTIMKQKYGMSREQAAPKVELLVTLTEGILNRAYLHDAPYSDDFETLMKETLSFIFSNK</sequence>
<dbReference type="PATRIC" id="fig|717774.3.peg.975"/>
<accession>F2K3V9</accession>
<dbReference type="PANTHER" id="PTHR43479:SF11">
    <property type="entry name" value="ACREF_ENVCD OPERON REPRESSOR-RELATED"/>
    <property type="match status" value="1"/>
</dbReference>
<dbReference type="InterPro" id="IPR050624">
    <property type="entry name" value="HTH-type_Tx_Regulator"/>
</dbReference>
<dbReference type="PANTHER" id="PTHR43479">
    <property type="entry name" value="ACREF/ENVCD OPERON REPRESSOR-RELATED"/>
    <property type="match status" value="1"/>
</dbReference>
<evidence type="ECO:0000259" key="3">
    <source>
        <dbReference type="PROSITE" id="PS50977"/>
    </source>
</evidence>
<dbReference type="Pfam" id="PF00440">
    <property type="entry name" value="TetR_N"/>
    <property type="match status" value="1"/>
</dbReference>
<organism evidence="4 5">
    <name type="scientific">Marinomonas mediterranea (strain ATCC 700492 / JCM 21426 / NBRC 103028 / MMB-1)</name>
    <dbReference type="NCBI Taxonomy" id="717774"/>
    <lineage>
        <taxon>Bacteria</taxon>
        <taxon>Pseudomonadati</taxon>
        <taxon>Pseudomonadota</taxon>
        <taxon>Gammaproteobacteria</taxon>
        <taxon>Oceanospirillales</taxon>
        <taxon>Oceanospirillaceae</taxon>
        <taxon>Marinomonas</taxon>
    </lineage>
</organism>
<dbReference type="InterPro" id="IPR009057">
    <property type="entry name" value="Homeodomain-like_sf"/>
</dbReference>
<evidence type="ECO:0000256" key="1">
    <source>
        <dbReference type="ARBA" id="ARBA00023125"/>
    </source>
</evidence>
<protein>
    <submittedName>
        <fullName evidence="4">Regulatory protein TetR</fullName>
    </submittedName>
</protein>
<dbReference type="eggNOG" id="COG1309">
    <property type="taxonomic scope" value="Bacteria"/>
</dbReference>
<keyword evidence="1 2" id="KW-0238">DNA-binding</keyword>
<name>F2K3V9_MARM1</name>
<gene>
    <name evidence="4" type="ordered locus">Marme_0933</name>
</gene>